<organism evidence="2 3">
    <name type="scientific">Paramecium sonneborni</name>
    <dbReference type="NCBI Taxonomy" id="65129"/>
    <lineage>
        <taxon>Eukaryota</taxon>
        <taxon>Sar</taxon>
        <taxon>Alveolata</taxon>
        <taxon>Ciliophora</taxon>
        <taxon>Intramacronucleata</taxon>
        <taxon>Oligohymenophorea</taxon>
        <taxon>Peniculida</taxon>
        <taxon>Parameciidae</taxon>
        <taxon>Paramecium</taxon>
    </lineage>
</organism>
<sequence>MIYKSHLQPQIYKQTRRTYLSDTLFSNLIIRRKLIYNWSSRFKIKFWTKQKSWFCKQTINEHSKPVQGLCINQDGNRLISSGEDKIILFMKRSYSNIWEIIQKISEKIYGLRMNFITYEIFSFSPAIYYIISFYSYDQTTKQFPKLKNLSLTTKNT</sequence>
<comment type="caution">
    <text evidence="2">The sequence shown here is derived from an EMBL/GenBank/DDBJ whole genome shotgun (WGS) entry which is preliminary data.</text>
</comment>
<keyword evidence="1" id="KW-0472">Membrane</keyword>
<protein>
    <submittedName>
        <fullName evidence="2">Uncharacterized protein</fullName>
    </submittedName>
</protein>
<feature type="transmembrane region" description="Helical" evidence="1">
    <location>
        <begin position="115"/>
        <end position="136"/>
    </location>
</feature>
<name>A0A8S1REK2_9CILI</name>
<dbReference type="GO" id="GO:0016226">
    <property type="term" value="P:iron-sulfur cluster assembly"/>
    <property type="evidence" value="ECO:0007669"/>
    <property type="project" value="TreeGrafter"/>
</dbReference>
<proteinExistence type="predicted"/>
<evidence type="ECO:0000256" key="1">
    <source>
        <dbReference type="SAM" id="Phobius"/>
    </source>
</evidence>
<dbReference type="EMBL" id="CAJJDN010000169">
    <property type="protein sequence ID" value="CAD8126701.1"/>
    <property type="molecule type" value="Genomic_DNA"/>
</dbReference>
<dbReference type="AlphaFoldDB" id="A0A8S1REK2"/>
<dbReference type="PANTHER" id="PTHR19920">
    <property type="entry name" value="WD40 PROTEIN CIAO1"/>
    <property type="match status" value="1"/>
</dbReference>
<dbReference type="Proteomes" id="UP000692954">
    <property type="component" value="Unassembled WGS sequence"/>
</dbReference>
<dbReference type="PANTHER" id="PTHR19920:SF0">
    <property type="entry name" value="CYTOSOLIC IRON-SULFUR PROTEIN ASSEMBLY PROTEIN CIAO1-RELATED"/>
    <property type="match status" value="1"/>
</dbReference>
<keyword evidence="1" id="KW-0812">Transmembrane</keyword>
<dbReference type="InterPro" id="IPR001680">
    <property type="entry name" value="WD40_rpt"/>
</dbReference>
<reference evidence="2" key="1">
    <citation type="submission" date="2021-01" db="EMBL/GenBank/DDBJ databases">
        <authorList>
            <consortium name="Genoscope - CEA"/>
            <person name="William W."/>
        </authorList>
    </citation>
    <scope>NUCLEOTIDE SEQUENCE</scope>
</reference>
<dbReference type="GO" id="GO:0097361">
    <property type="term" value="C:cytosolic [4Fe-4S] assembly targeting complex"/>
    <property type="evidence" value="ECO:0007669"/>
    <property type="project" value="TreeGrafter"/>
</dbReference>
<keyword evidence="3" id="KW-1185">Reference proteome</keyword>
<evidence type="ECO:0000313" key="2">
    <source>
        <dbReference type="EMBL" id="CAD8126701.1"/>
    </source>
</evidence>
<gene>
    <name evidence="2" type="ORF">PSON_ATCC_30995.1.T1690099</name>
</gene>
<dbReference type="SMART" id="SM00320">
    <property type="entry name" value="WD40"/>
    <property type="match status" value="1"/>
</dbReference>
<keyword evidence="1" id="KW-1133">Transmembrane helix</keyword>
<accession>A0A8S1REK2</accession>
<evidence type="ECO:0000313" key="3">
    <source>
        <dbReference type="Proteomes" id="UP000692954"/>
    </source>
</evidence>